<feature type="compositionally biased region" description="Acidic residues" evidence="1">
    <location>
        <begin position="168"/>
        <end position="182"/>
    </location>
</feature>
<reference evidence="2" key="1">
    <citation type="journal article" date="2016" name="Nat. Genet.">
        <title>The genome sequences of Arachis duranensis and Arachis ipaensis, the diploid ancestors of cultivated peanut.</title>
        <authorList>
            <person name="Bertioli D.J."/>
            <person name="Cannon S.B."/>
            <person name="Froenicke L."/>
            <person name="Huang G."/>
            <person name="Farmer A.D."/>
            <person name="Cannon E.K."/>
            <person name="Liu X."/>
            <person name="Gao D."/>
            <person name="Clevenger J."/>
            <person name="Dash S."/>
            <person name="Ren L."/>
            <person name="Moretzsohn M.C."/>
            <person name="Shirasawa K."/>
            <person name="Huang W."/>
            <person name="Vidigal B."/>
            <person name="Abernathy B."/>
            <person name="Chu Y."/>
            <person name="Niederhuth C.E."/>
            <person name="Umale P."/>
            <person name="Araujo A.C."/>
            <person name="Kozik A."/>
            <person name="Kim K.D."/>
            <person name="Burow M.D."/>
            <person name="Varshney R.K."/>
            <person name="Wang X."/>
            <person name="Zhang X."/>
            <person name="Barkley N."/>
            <person name="Guimaraes P.M."/>
            <person name="Isobe S."/>
            <person name="Guo B."/>
            <person name="Liao B."/>
            <person name="Stalker H.T."/>
            <person name="Schmitz R.J."/>
            <person name="Scheffler B.E."/>
            <person name="Leal-Bertioli S.C."/>
            <person name="Xun X."/>
            <person name="Jackson S.A."/>
            <person name="Michelmore R."/>
            <person name="Ozias-Akins P."/>
        </authorList>
    </citation>
    <scope>NUCLEOTIDE SEQUENCE [LARGE SCALE GENOMIC DNA]</scope>
    <source>
        <strain evidence="2">cv. V14167</strain>
    </source>
</reference>
<dbReference type="PANTHER" id="PTHR33067:SF9">
    <property type="entry name" value="RNA-DIRECTED DNA POLYMERASE"/>
    <property type="match status" value="1"/>
</dbReference>
<feature type="compositionally biased region" description="Low complexity" evidence="1">
    <location>
        <begin position="1"/>
        <end position="15"/>
    </location>
</feature>
<reference evidence="3" key="2">
    <citation type="submission" date="2025-08" db="UniProtKB">
        <authorList>
            <consortium name="RefSeq"/>
        </authorList>
    </citation>
    <scope>IDENTIFICATION</scope>
    <source>
        <tissue evidence="3">Whole plant</tissue>
    </source>
</reference>
<dbReference type="Gene3D" id="2.40.70.10">
    <property type="entry name" value="Acid Proteases"/>
    <property type="match status" value="1"/>
</dbReference>
<dbReference type="AlphaFoldDB" id="A0A6P4CPY5"/>
<dbReference type="CDD" id="cd00303">
    <property type="entry name" value="retropepsin_like"/>
    <property type="match status" value="1"/>
</dbReference>
<name>A0A6P4CPY5_ARADU</name>
<dbReference type="KEGG" id="adu:107479732"/>
<dbReference type="RefSeq" id="XP_015955328.1">
    <property type="nucleotide sequence ID" value="XM_016099842.1"/>
</dbReference>
<feature type="compositionally biased region" description="Low complexity" evidence="1">
    <location>
        <begin position="32"/>
        <end position="53"/>
    </location>
</feature>
<accession>A0A6P4CPY5</accession>
<feature type="region of interest" description="Disordered" evidence="1">
    <location>
        <begin position="165"/>
        <end position="184"/>
    </location>
</feature>
<protein>
    <submittedName>
        <fullName evidence="3">Uncharacterized protein LOC107479732</fullName>
    </submittedName>
</protein>
<feature type="region of interest" description="Disordered" evidence="1">
    <location>
        <begin position="1"/>
        <end position="62"/>
    </location>
</feature>
<evidence type="ECO:0000256" key="1">
    <source>
        <dbReference type="SAM" id="MobiDB-lite"/>
    </source>
</evidence>
<evidence type="ECO:0000313" key="2">
    <source>
        <dbReference type="Proteomes" id="UP000515211"/>
    </source>
</evidence>
<dbReference type="Proteomes" id="UP000515211">
    <property type="component" value="Chromosome 3"/>
</dbReference>
<dbReference type="GeneID" id="107479732"/>
<dbReference type="InterPro" id="IPR021109">
    <property type="entry name" value="Peptidase_aspartic_dom_sf"/>
</dbReference>
<proteinExistence type="predicted"/>
<keyword evidence="2" id="KW-1185">Reference proteome</keyword>
<sequence>MGNPSRNSNNNPYSNTFNQEWRNYPNFGWRDQQMPQQGINNNQNGMNQNRFNNKPFKTSQQQLETPRQSLSDLAAIVSNLSKTTHSFIIETRFSIRNLEIQIGQLSKRIPKIPSNTLSGNTEVNPKKECKALTIEVLTEPKEEPIIEELKQIRAHEETDGITLQAPLLEEESEEYSSSEEDEESKKEQIARYLAILRKLKANSSYKEALEEEDEPVILAKECNALVQKKLPQKPPDPGSFLIPCTIGTITFVKALCDLGSSINLMTLSIIKRLGILEVQRATISLEMADKTLKRAYGMVEDVLVKVKDLHIPAAFVILNTGEDRDESIILGRPFLATDKAIINVERVELVLRLLEDYIFFTIPNPQSPFDRTSTIVQHIVF</sequence>
<dbReference type="PANTHER" id="PTHR33067">
    <property type="entry name" value="RNA-DIRECTED DNA POLYMERASE-RELATED"/>
    <property type="match status" value="1"/>
</dbReference>
<organism evidence="2 3">
    <name type="scientific">Arachis duranensis</name>
    <name type="common">Wild peanut</name>
    <dbReference type="NCBI Taxonomy" id="130453"/>
    <lineage>
        <taxon>Eukaryota</taxon>
        <taxon>Viridiplantae</taxon>
        <taxon>Streptophyta</taxon>
        <taxon>Embryophyta</taxon>
        <taxon>Tracheophyta</taxon>
        <taxon>Spermatophyta</taxon>
        <taxon>Magnoliopsida</taxon>
        <taxon>eudicotyledons</taxon>
        <taxon>Gunneridae</taxon>
        <taxon>Pentapetalae</taxon>
        <taxon>rosids</taxon>
        <taxon>fabids</taxon>
        <taxon>Fabales</taxon>
        <taxon>Fabaceae</taxon>
        <taxon>Papilionoideae</taxon>
        <taxon>50 kb inversion clade</taxon>
        <taxon>dalbergioids sensu lato</taxon>
        <taxon>Dalbergieae</taxon>
        <taxon>Pterocarpus clade</taxon>
        <taxon>Arachis</taxon>
    </lineage>
</organism>
<evidence type="ECO:0000313" key="3">
    <source>
        <dbReference type="RefSeq" id="XP_015955328.1"/>
    </source>
</evidence>
<gene>
    <name evidence="3" type="primary">LOC107479732</name>
</gene>